<protein>
    <submittedName>
        <fullName evidence="1">Uncharacterized protein</fullName>
    </submittedName>
</protein>
<comment type="caution">
    <text evidence="1">The sequence shown here is derived from an EMBL/GenBank/DDBJ whole genome shotgun (WGS) entry which is preliminary data.</text>
</comment>
<gene>
    <name evidence="1" type="ORF">DPEC_G00296650</name>
</gene>
<keyword evidence="2" id="KW-1185">Reference proteome</keyword>
<dbReference type="Proteomes" id="UP001157502">
    <property type="component" value="Chromosome 28"/>
</dbReference>
<evidence type="ECO:0000313" key="2">
    <source>
        <dbReference type="Proteomes" id="UP001157502"/>
    </source>
</evidence>
<organism evidence="1 2">
    <name type="scientific">Dallia pectoralis</name>
    <name type="common">Alaska blackfish</name>
    <dbReference type="NCBI Taxonomy" id="75939"/>
    <lineage>
        <taxon>Eukaryota</taxon>
        <taxon>Metazoa</taxon>
        <taxon>Chordata</taxon>
        <taxon>Craniata</taxon>
        <taxon>Vertebrata</taxon>
        <taxon>Euteleostomi</taxon>
        <taxon>Actinopterygii</taxon>
        <taxon>Neopterygii</taxon>
        <taxon>Teleostei</taxon>
        <taxon>Protacanthopterygii</taxon>
        <taxon>Esociformes</taxon>
        <taxon>Umbridae</taxon>
        <taxon>Dallia</taxon>
    </lineage>
</organism>
<reference evidence="1" key="1">
    <citation type="submission" date="2021-05" db="EMBL/GenBank/DDBJ databases">
        <authorList>
            <person name="Pan Q."/>
            <person name="Jouanno E."/>
            <person name="Zahm M."/>
            <person name="Klopp C."/>
            <person name="Cabau C."/>
            <person name="Louis A."/>
            <person name="Berthelot C."/>
            <person name="Parey E."/>
            <person name="Roest Crollius H."/>
            <person name="Montfort J."/>
            <person name="Robinson-Rechavi M."/>
            <person name="Bouchez O."/>
            <person name="Lampietro C."/>
            <person name="Lopez Roques C."/>
            <person name="Donnadieu C."/>
            <person name="Postlethwait J."/>
            <person name="Bobe J."/>
            <person name="Dillon D."/>
            <person name="Chandos A."/>
            <person name="von Hippel F."/>
            <person name="Guiguen Y."/>
        </authorList>
    </citation>
    <scope>NUCLEOTIDE SEQUENCE</scope>
    <source>
        <strain evidence="1">YG-Jan2019</strain>
    </source>
</reference>
<name>A0ACC2FFG6_DALPE</name>
<sequence>MLKVQMCIRVSGLMVPSLRYYCHKPPRKMRICEAVSKLHVGTNIKVQGWVRSVRHQKQNLFLHVNDGSSLQSMQVVASSYLNHRLLTFGSAVEVSGLLVNSPSRRQEVELQANQIDVVGECNPVDFPFKIKERHDLEYIRQFPHLRCRTNTFSSLLRIRSEATTAIQNYFREKGFIQVHTPIITSNDCEGAGELFQVEPAIQEEQDEDGDPHFFSVPAYLVVSGQLHLEVIAGAFPGVYSFGPTFRAENSQSRRHLAEFFMVEAEISFTQSLEDIMKVMEELFRSTTEHLLAHCPEDVSLFHKHVTPGHNDNVNLMMKNSFNVITYTEAIDILNRSAQKFAFETNWGCDLQTEHEKYLVKHCGNLPLFVTDYPYALKPFYARDNLDKPLHTAAAVDLLVPGVGELCGGTLREERLDLLKERLALAGLDDTYGWYLDLRRFGSVPHGWRWDYIVRYGDTRESPLYLPLYSPINRAARWGEDCTKRSGTDSTTPHVPEELDRFSHTDQLEASFGTGFIMSGGEVIYQGWLRKSPPEKKLRRYAWKKRWFILRSGRMSGDPDVLEYYKNDHSKKPLRVIDLHCCEQVDAGLTFKRKEFQGSFVFDIKTSERTFYLVAETEEEMNKWVRSICQLCGFNQSEENNHDGARSSTSRSLVLSADLSSSLVPLTRERKSSAPVHSSQPVLFTFDVPVRHSSSHGHHGHHGSSLSNSAPQDYLLLHQCISRRTDSTRSASFSQAQRSSNLFVGSDLGVQKFSHGFSHCLNGMGAQLQGFYSLPKPVKQHLTSTTGTSTTGTTGSGTSTLADSPEEACYVLPRGYSCDGPILGHSLLGLADLDQEDNEEVYTFKTPCNTLATGGDSNHSNDHNHSADCSNDRHTDNHNLPTPPGSCYQIPRTFDKNHNVTPSGSDPSSVPPPRPPKPSQGSEGGRWGSLGGQNGSQMGEGTTAVTARRNTLPAVENIRLHRGSSFETNLHHHPMPFNNQGQSVESMNNGFSSYLRTRPPLTRSDSGGSEDNYVPMNPGSSPINAAQGDSPKNIYIPMSPGPHHFDFPGFSATLPARKSSTSSPCHRTGRLSDVTPPPINRNLKPKSKPTPLILKDNSIIDELPFKSPVTMSWTRPLNSGGLSSQHCRPISTQSITSTDSADSEENYVAMQNPASTSPAVSGTSSPASRKCGNVDYLALDFQPGSPSPHRKPSTSSVTSDEKVDYVQVDKEKTQALQNTMQEWTDVRQSTEPSPKTVKS</sequence>
<dbReference type="EMBL" id="CM055755">
    <property type="protein sequence ID" value="KAJ7990087.1"/>
    <property type="molecule type" value="Genomic_DNA"/>
</dbReference>
<accession>A0ACC2FFG6</accession>
<evidence type="ECO:0000313" key="1">
    <source>
        <dbReference type="EMBL" id="KAJ7990087.1"/>
    </source>
</evidence>
<proteinExistence type="predicted"/>